<keyword evidence="13" id="KW-1185">Reference proteome</keyword>
<evidence type="ECO:0000256" key="2">
    <source>
        <dbReference type="ARBA" id="ARBA00022457"/>
    </source>
</evidence>
<keyword evidence="8" id="KW-0051">Antiviral defense</keyword>
<dbReference type="InterPro" id="IPR000123">
    <property type="entry name" value="Reverse_transcriptase_msDNA"/>
</dbReference>
<dbReference type="Proteomes" id="UP000622610">
    <property type="component" value="Unassembled WGS sequence"/>
</dbReference>
<keyword evidence="3" id="KW-0808">Transferase</keyword>
<dbReference type="InterPro" id="IPR043128">
    <property type="entry name" value="Rev_trsase/Diguanyl_cyclase"/>
</dbReference>
<dbReference type="SUPFAM" id="SSF56672">
    <property type="entry name" value="DNA/RNA polymerases"/>
    <property type="match status" value="1"/>
</dbReference>
<dbReference type="GO" id="GO:0003723">
    <property type="term" value="F:RNA binding"/>
    <property type="evidence" value="ECO:0007669"/>
    <property type="project" value="InterPro"/>
</dbReference>
<dbReference type="NCBIfam" id="NF038233">
    <property type="entry name" value="retron_St85_RT"/>
    <property type="match status" value="1"/>
</dbReference>
<comment type="similarity">
    <text evidence="9">Belongs to the bacterial reverse transcriptase family.</text>
</comment>
<dbReference type="PANTHER" id="PTHR34047:SF7">
    <property type="entry name" value="RNA-DIRECTED DNA POLYMERASE"/>
    <property type="match status" value="1"/>
</dbReference>
<dbReference type="InterPro" id="IPR043502">
    <property type="entry name" value="DNA/RNA_pol_sf"/>
</dbReference>
<evidence type="ECO:0000256" key="6">
    <source>
        <dbReference type="ARBA" id="ARBA00022842"/>
    </source>
</evidence>
<dbReference type="PRINTS" id="PR00866">
    <property type="entry name" value="RNADNAPOLMS"/>
</dbReference>
<dbReference type="RefSeq" id="WP_188368523.1">
    <property type="nucleotide sequence ID" value="NZ_BMDT01000015.1"/>
</dbReference>
<keyword evidence="2" id="KW-0515">Mutator protein</keyword>
<evidence type="ECO:0000256" key="1">
    <source>
        <dbReference type="ARBA" id="ARBA00012493"/>
    </source>
</evidence>
<evidence type="ECO:0000256" key="8">
    <source>
        <dbReference type="ARBA" id="ARBA00023118"/>
    </source>
</evidence>
<keyword evidence="5" id="KW-0479">Metal-binding</keyword>
<evidence type="ECO:0000256" key="7">
    <source>
        <dbReference type="ARBA" id="ARBA00022918"/>
    </source>
</evidence>
<dbReference type="CDD" id="cd03487">
    <property type="entry name" value="RT_Bac_retron_II"/>
    <property type="match status" value="1"/>
</dbReference>
<gene>
    <name evidence="12" type="ORF">GCM10011482_23550</name>
</gene>
<dbReference type="PANTHER" id="PTHR34047">
    <property type="entry name" value="NUCLEAR INTRON MATURASE 1, MITOCHONDRIAL-RELATED"/>
    <property type="match status" value="1"/>
</dbReference>
<dbReference type="GO" id="GO:0046872">
    <property type="term" value="F:metal ion binding"/>
    <property type="evidence" value="ECO:0007669"/>
    <property type="project" value="UniProtKB-KW"/>
</dbReference>
<evidence type="ECO:0000256" key="10">
    <source>
        <dbReference type="ARBA" id="ARBA00048173"/>
    </source>
</evidence>
<evidence type="ECO:0000313" key="13">
    <source>
        <dbReference type="Proteomes" id="UP000622610"/>
    </source>
</evidence>
<organism evidence="12 13">
    <name type="scientific">Enterococcus alcedinis</name>
    <dbReference type="NCBI Taxonomy" id="1274384"/>
    <lineage>
        <taxon>Bacteria</taxon>
        <taxon>Bacillati</taxon>
        <taxon>Bacillota</taxon>
        <taxon>Bacilli</taxon>
        <taxon>Lactobacillales</taxon>
        <taxon>Enterococcaceae</taxon>
        <taxon>Enterococcus</taxon>
    </lineage>
</organism>
<dbReference type="EMBL" id="BMDT01000015">
    <property type="protein sequence ID" value="GGI66701.1"/>
    <property type="molecule type" value="Genomic_DNA"/>
</dbReference>
<evidence type="ECO:0000256" key="5">
    <source>
        <dbReference type="ARBA" id="ARBA00022723"/>
    </source>
</evidence>
<sequence>MNNVNSRPFLLGINGLPVMTNISDISRQIGISSRRIYEYTNYTSSFYHTFEIPKTDKSIRIINAPFSGLKMVQRWILETILYKIKVDTPSYGFLKGKKSPTKQNAEIHSNNLYLFQTDIINFFTNVDFKRVYSIFLKIGYNKEVSLTLARLCCLDGYLPQGGVTSPYLSHLVCFRMDRRIMGLCQKREIVYSRYADDITLSSDNKNDLKKARVYLEQIISDEGFEINPRKTRYSFQKKLVTGLTIHNNKVLVPRILKRELRSKIYNTIVFNDYSSCEVILGYVSYINSIENGYINKVKDYIETLLNNKSIEPERLSIIRLNYKKSPLGSWMENVHTQ</sequence>
<protein>
    <recommendedName>
        <fullName evidence="1">RNA-directed DNA polymerase</fullName>
        <ecNumber evidence="1">2.7.7.49</ecNumber>
    </recommendedName>
</protein>
<dbReference type="EC" id="2.7.7.49" evidence="1"/>
<comment type="catalytic activity">
    <reaction evidence="10">
        <text>DNA(n) + a 2'-deoxyribonucleoside 5'-triphosphate = DNA(n+1) + diphosphate</text>
        <dbReference type="Rhea" id="RHEA:22508"/>
        <dbReference type="Rhea" id="RHEA-COMP:17339"/>
        <dbReference type="Rhea" id="RHEA-COMP:17340"/>
        <dbReference type="ChEBI" id="CHEBI:33019"/>
        <dbReference type="ChEBI" id="CHEBI:61560"/>
        <dbReference type="ChEBI" id="CHEBI:173112"/>
        <dbReference type="EC" id="2.7.7.49"/>
    </reaction>
</comment>
<dbReference type="Gene3D" id="3.30.70.270">
    <property type="match status" value="1"/>
</dbReference>
<dbReference type="GO" id="GO:0051607">
    <property type="term" value="P:defense response to virus"/>
    <property type="evidence" value="ECO:0007669"/>
    <property type="project" value="UniProtKB-KW"/>
</dbReference>
<keyword evidence="7" id="KW-0695">RNA-directed DNA polymerase</keyword>
<evidence type="ECO:0000256" key="4">
    <source>
        <dbReference type="ARBA" id="ARBA00022695"/>
    </source>
</evidence>
<dbReference type="AlphaFoldDB" id="A0A917JJ90"/>
<evidence type="ECO:0000256" key="9">
    <source>
        <dbReference type="ARBA" id="ARBA00034120"/>
    </source>
</evidence>
<comment type="caution">
    <text evidence="12">The sequence shown here is derived from an EMBL/GenBank/DDBJ whole genome shotgun (WGS) entry which is preliminary data.</text>
</comment>
<feature type="domain" description="Reverse transcriptase" evidence="11">
    <location>
        <begin position="33"/>
        <end position="245"/>
    </location>
</feature>
<evidence type="ECO:0000259" key="11">
    <source>
        <dbReference type="PROSITE" id="PS50878"/>
    </source>
</evidence>
<keyword evidence="4" id="KW-0548">Nucleotidyltransferase</keyword>
<keyword evidence="6" id="KW-0460">Magnesium</keyword>
<evidence type="ECO:0000256" key="3">
    <source>
        <dbReference type="ARBA" id="ARBA00022679"/>
    </source>
</evidence>
<dbReference type="PROSITE" id="PS50878">
    <property type="entry name" value="RT_POL"/>
    <property type="match status" value="1"/>
</dbReference>
<dbReference type="GO" id="GO:0003964">
    <property type="term" value="F:RNA-directed DNA polymerase activity"/>
    <property type="evidence" value="ECO:0007669"/>
    <property type="project" value="UniProtKB-KW"/>
</dbReference>
<dbReference type="Pfam" id="PF00078">
    <property type="entry name" value="RVT_1"/>
    <property type="match status" value="1"/>
</dbReference>
<proteinExistence type="inferred from homology"/>
<dbReference type="InterPro" id="IPR000477">
    <property type="entry name" value="RT_dom"/>
</dbReference>
<reference evidence="12" key="1">
    <citation type="journal article" date="2014" name="Int. J. Syst. Evol. Microbiol.">
        <title>Complete genome sequence of Corynebacterium casei LMG S-19264T (=DSM 44701T), isolated from a smear-ripened cheese.</title>
        <authorList>
            <consortium name="US DOE Joint Genome Institute (JGI-PGF)"/>
            <person name="Walter F."/>
            <person name="Albersmeier A."/>
            <person name="Kalinowski J."/>
            <person name="Ruckert C."/>
        </authorList>
    </citation>
    <scope>NUCLEOTIDE SEQUENCE</scope>
    <source>
        <strain evidence="12">CCM 8433</strain>
    </source>
</reference>
<dbReference type="InterPro" id="IPR051083">
    <property type="entry name" value="GrpII_Intron_Splice-Mob/Def"/>
</dbReference>
<accession>A0A917JJ90</accession>
<evidence type="ECO:0000313" key="12">
    <source>
        <dbReference type="EMBL" id="GGI66701.1"/>
    </source>
</evidence>
<name>A0A917JJ90_9ENTE</name>
<reference evidence="12" key="2">
    <citation type="submission" date="2020-09" db="EMBL/GenBank/DDBJ databases">
        <authorList>
            <person name="Sun Q."/>
            <person name="Sedlacek I."/>
        </authorList>
    </citation>
    <scope>NUCLEOTIDE SEQUENCE</scope>
    <source>
        <strain evidence="12">CCM 8433</strain>
    </source>
</reference>